<gene>
    <name evidence="2" type="ORF">GCM10022416_12060</name>
</gene>
<organism evidence="2 3">
    <name type="scientific">Actinomadura keratinilytica</name>
    <dbReference type="NCBI Taxonomy" id="547461"/>
    <lineage>
        <taxon>Bacteria</taxon>
        <taxon>Bacillati</taxon>
        <taxon>Actinomycetota</taxon>
        <taxon>Actinomycetes</taxon>
        <taxon>Streptosporangiales</taxon>
        <taxon>Thermomonosporaceae</taxon>
        <taxon>Actinomadura</taxon>
    </lineage>
</organism>
<feature type="domain" description="DUF5753" evidence="1">
    <location>
        <begin position="75"/>
        <end position="247"/>
    </location>
</feature>
<dbReference type="RefSeq" id="WP_345018174.1">
    <property type="nucleotide sequence ID" value="NZ_BAABDO010000010.1"/>
</dbReference>
<dbReference type="EMBL" id="BAABDO010000010">
    <property type="protein sequence ID" value="GAA4132357.1"/>
    <property type="molecule type" value="Genomic_DNA"/>
</dbReference>
<dbReference type="CDD" id="cd00093">
    <property type="entry name" value="HTH_XRE"/>
    <property type="match status" value="1"/>
</dbReference>
<evidence type="ECO:0000313" key="3">
    <source>
        <dbReference type="Proteomes" id="UP001500266"/>
    </source>
</evidence>
<reference evidence="3" key="1">
    <citation type="journal article" date="2019" name="Int. J. Syst. Evol. Microbiol.">
        <title>The Global Catalogue of Microorganisms (GCM) 10K type strain sequencing project: providing services to taxonomists for standard genome sequencing and annotation.</title>
        <authorList>
            <consortium name="The Broad Institute Genomics Platform"/>
            <consortium name="The Broad Institute Genome Sequencing Center for Infectious Disease"/>
            <person name="Wu L."/>
            <person name="Ma J."/>
        </authorList>
    </citation>
    <scope>NUCLEOTIDE SEQUENCE [LARGE SCALE GENOMIC DNA]</scope>
    <source>
        <strain evidence="3">JCM 17316</strain>
    </source>
</reference>
<comment type="caution">
    <text evidence="2">The sequence shown here is derived from an EMBL/GenBank/DDBJ whole genome shotgun (WGS) entry which is preliminary data.</text>
</comment>
<evidence type="ECO:0000313" key="2">
    <source>
        <dbReference type="EMBL" id="GAA4132357.1"/>
    </source>
</evidence>
<dbReference type="Proteomes" id="UP001500266">
    <property type="component" value="Unassembled WGS sequence"/>
</dbReference>
<sequence>MAYYLRFLRTQHNATGETVGKIVRRSKSTVSRFESGEYRLGEAECEALDRAWNTGRLFSILLHYARIGHDPNWLQQYKEQEAQACLIKTWQSNLVPGLLQTPDYARAGLRAGGVKDVDAAVEERMARQAILEREDPPTLLVLLAESLLELPCGGPAVMKAQLARILELSERPNIGVRVVPKAAGHHPGLDGPFMLLTLETTDVAYVEAPGGGRLVSSASQVRSFGLRYDRIGQHALPENSSRELITRIMETM</sequence>
<dbReference type="Pfam" id="PF19054">
    <property type="entry name" value="DUF5753"/>
    <property type="match status" value="1"/>
</dbReference>
<evidence type="ECO:0000259" key="1">
    <source>
        <dbReference type="Pfam" id="PF19054"/>
    </source>
</evidence>
<dbReference type="InterPro" id="IPR010982">
    <property type="entry name" value="Lambda_DNA-bd_dom_sf"/>
</dbReference>
<dbReference type="InterPro" id="IPR043917">
    <property type="entry name" value="DUF5753"/>
</dbReference>
<dbReference type="Pfam" id="PF13560">
    <property type="entry name" value="HTH_31"/>
    <property type="match status" value="1"/>
</dbReference>
<keyword evidence="3" id="KW-1185">Reference proteome</keyword>
<dbReference type="SUPFAM" id="SSF47413">
    <property type="entry name" value="lambda repressor-like DNA-binding domains"/>
    <property type="match status" value="1"/>
</dbReference>
<dbReference type="InterPro" id="IPR001387">
    <property type="entry name" value="Cro/C1-type_HTH"/>
</dbReference>
<protein>
    <submittedName>
        <fullName evidence="2">Helix-turn-helix transcriptional regulator</fullName>
    </submittedName>
</protein>
<accession>A0ABP7Y8C8</accession>
<name>A0ABP7Y8C8_9ACTN</name>
<proteinExistence type="predicted"/>